<name>A0A6N7R211_9GAMM</name>
<dbReference type="CDD" id="cd00616">
    <property type="entry name" value="AHBA_syn"/>
    <property type="match status" value="1"/>
</dbReference>
<dbReference type="GO" id="GO:0000271">
    <property type="term" value="P:polysaccharide biosynthetic process"/>
    <property type="evidence" value="ECO:0007669"/>
    <property type="project" value="TreeGrafter"/>
</dbReference>
<dbReference type="Proteomes" id="UP000433788">
    <property type="component" value="Unassembled WGS sequence"/>
</dbReference>
<dbReference type="InterPro" id="IPR000653">
    <property type="entry name" value="DegT/StrS_aminotransferase"/>
</dbReference>
<dbReference type="PIRSF" id="PIRSF000390">
    <property type="entry name" value="PLP_StrS"/>
    <property type="match status" value="1"/>
</dbReference>
<keyword evidence="1 3" id="KW-0663">Pyridoxal phosphate</keyword>
<dbReference type="InterPro" id="IPR015424">
    <property type="entry name" value="PyrdxlP-dep_Trfase"/>
</dbReference>
<comment type="caution">
    <text evidence="5">The sequence shown here is derived from an EMBL/GenBank/DDBJ whole genome shotgun (WGS) entry which is preliminary data.</text>
</comment>
<keyword evidence="5" id="KW-0808">Transferase</keyword>
<accession>A0A6N7R211</accession>
<sequence length="383" mass="41337">MNLIQTIRSIYGDGPVPLHRPVFAGDEKARLIECIDSNFVSSAGELIAEFERQVAAYTGARYAVATVNGTAAIQVALRLAGVGPGDEVITQAFTFIATANAIRYLGAKPVFLDVDEDTLGLSPEALERFLSDAATAGRPIKAVLPMHTFGHPARIEAIAEICARYHLPLVEDAAEALGSWTGTPTGTAARQAASHATRHAGTTGRLGTLSFNGNKIITTGGGGMIITDDADLAARAKHLTTTAKQPHPYEFIHDELGYNYRMPNLNAALGVAQMARLAEMLAAKREVATRYQAFFADRPETFITERPSTTANYWLNAVLLSDRPARDALLEATNAAGIMTRPGWQLMTDLPMYAHCHHDGLATSRWLQDRLVNLPSSVPDGWM</sequence>
<evidence type="ECO:0000256" key="3">
    <source>
        <dbReference type="PIRSR" id="PIRSR000390-2"/>
    </source>
</evidence>
<dbReference type="NCBIfam" id="TIGR04181">
    <property type="entry name" value="NHT_00031"/>
    <property type="match status" value="1"/>
</dbReference>
<evidence type="ECO:0000256" key="2">
    <source>
        <dbReference type="PIRSR" id="PIRSR000390-1"/>
    </source>
</evidence>
<dbReference type="RefSeq" id="WP_153720218.1">
    <property type="nucleotide sequence ID" value="NZ_WJPP01000009.1"/>
</dbReference>
<dbReference type="Gene3D" id="3.90.1150.10">
    <property type="entry name" value="Aspartate Aminotransferase, domain 1"/>
    <property type="match status" value="1"/>
</dbReference>
<dbReference type="InterPro" id="IPR015421">
    <property type="entry name" value="PyrdxlP-dep_Trfase_major"/>
</dbReference>
<reference evidence="5 6" key="1">
    <citation type="submission" date="2019-11" db="EMBL/GenBank/DDBJ databases">
        <authorList>
            <person name="Zhang X.Y."/>
        </authorList>
    </citation>
    <scope>NUCLEOTIDE SEQUENCE [LARGE SCALE GENOMIC DNA]</scope>
    <source>
        <strain evidence="5 6">C176</strain>
    </source>
</reference>
<feature type="modified residue" description="N6-(pyridoxal phosphate)lysine" evidence="3">
    <location>
        <position position="215"/>
    </location>
</feature>
<dbReference type="InterPro" id="IPR026385">
    <property type="entry name" value="LegC-like"/>
</dbReference>
<dbReference type="AlphaFoldDB" id="A0A6N7R211"/>
<keyword evidence="5" id="KW-0032">Aminotransferase</keyword>
<dbReference type="SUPFAM" id="SSF53383">
    <property type="entry name" value="PLP-dependent transferases"/>
    <property type="match status" value="1"/>
</dbReference>
<proteinExistence type="inferred from homology"/>
<organism evidence="5 6">
    <name type="scientific">Spiribacter salilacus</name>
    <dbReference type="NCBI Taxonomy" id="2664894"/>
    <lineage>
        <taxon>Bacteria</taxon>
        <taxon>Pseudomonadati</taxon>
        <taxon>Pseudomonadota</taxon>
        <taxon>Gammaproteobacteria</taxon>
        <taxon>Chromatiales</taxon>
        <taxon>Ectothiorhodospiraceae</taxon>
        <taxon>Spiribacter</taxon>
    </lineage>
</organism>
<evidence type="ECO:0000256" key="1">
    <source>
        <dbReference type="ARBA" id="ARBA00022898"/>
    </source>
</evidence>
<evidence type="ECO:0000313" key="6">
    <source>
        <dbReference type="Proteomes" id="UP000433788"/>
    </source>
</evidence>
<protein>
    <submittedName>
        <fullName evidence="5">LegC family aminotransferase</fullName>
    </submittedName>
</protein>
<dbReference type="PANTHER" id="PTHR30244">
    <property type="entry name" value="TRANSAMINASE"/>
    <property type="match status" value="1"/>
</dbReference>
<feature type="active site" description="Proton acceptor" evidence="2">
    <location>
        <position position="215"/>
    </location>
</feature>
<evidence type="ECO:0000256" key="4">
    <source>
        <dbReference type="RuleBase" id="RU004508"/>
    </source>
</evidence>
<dbReference type="GO" id="GO:0008483">
    <property type="term" value="F:transaminase activity"/>
    <property type="evidence" value="ECO:0007669"/>
    <property type="project" value="UniProtKB-KW"/>
</dbReference>
<keyword evidence="6" id="KW-1185">Reference proteome</keyword>
<evidence type="ECO:0000313" key="5">
    <source>
        <dbReference type="EMBL" id="MRH79164.1"/>
    </source>
</evidence>
<dbReference type="InterPro" id="IPR015422">
    <property type="entry name" value="PyrdxlP-dep_Trfase_small"/>
</dbReference>
<dbReference type="Gene3D" id="3.40.640.10">
    <property type="entry name" value="Type I PLP-dependent aspartate aminotransferase-like (Major domain)"/>
    <property type="match status" value="1"/>
</dbReference>
<gene>
    <name evidence="5" type="ORF">GH984_10695</name>
</gene>
<dbReference type="GO" id="GO:0030170">
    <property type="term" value="F:pyridoxal phosphate binding"/>
    <property type="evidence" value="ECO:0007669"/>
    <property type="project" value="TreeGrafter"/>
</dbReference>
<comment type="similarity">
    <text evidence="4">Belongs to the DegT/DnrJ/EryC1 family.</text>
</comment>
<dbReference type="EMBL" id="WJPP01000009">
    <property type="protein sequence ID" value="MRH79164.1"/>
    <property type="molecule type" value="Genomic_DNA"/>
</dbReference>
<dbReference type="Pfam" id="PF01041">
    <property type="entry name" value="DegT_DnrJ_EryC1"/>
    <property type="match status" value="1"/>
</dbReference>
<dbReference type="PANTHER" id="PTHR30244:SF30">
    <property type="entry name" value="BLR5990 PROTEIN"/>
    <property type="match status" value="1"/>
</dbReference>